<evidence type="ECO:0000313" key="2">
    <source>
        <dbReference type="EMBL" id="PKT68644.1"/>
    </source>
</evidence>
<feature type="chain" id="PRO_5014182278" description="Peptidase inhibitor family I36" evidence="1">
    <location>
        <begin position="32"/>
        <end position="124"/>
    </location>
</feature>
<evidence type="ECO:0008006" key="4">
    <source>
        <dbReference type="Google" id="ProtNLM"/>
    </source>
</evidence>
<dbReference type="Proteomes" id="UP000236178">
    <property type="component" value="Unassembled WGS sequence"/>
</dbReference>
<sequence>MNSVIRKAAHLAVVAGAVAAASMAGAPAANAEPVQHGCAYPYVCFYVNRAAVTAGHPAAKFQVVTSGFQDVTSRDGYIVLNTRNDDVAYLRSNAGTLCVGPNTTTVMSPGITINGIKISSSATC</sequence>
<comment type="caution">
    <text evidence="2">The sequence shown here is derived from an EMBL/GenBank/DDBJ whole genome shotgun (WGS) entry which is preliminary data.</text>
</comment>
<dbReference type="AlphaFoldDB" id="A0A2I0SFE8"/>
<reference evidence="2 3" key="1">
    <citation type="submission" date="2017-12" db="EMBL/GenBank/DDBJ databases">
        <title>Streptomyces populusis sp. nov., a novel endophytic actinobacterium isolated from stems of Populus adenopoda Maxim.</title>
        <authorList>
            <person name="Wang Z."/>
        </authorList>
    </citation>
    <scope>NUCLEOTIDE SEQUENCE [LARGE SCALE GENOMIC DNA]</scope>
    <source>
        <strain evidence="2 3">A249</strain>
    </source>
</reference>
<accession>A0A2I0SFE8</accession>
<keyword evidence="3" id="KW-1185">Reference proteome</keyword>
<name>A0A2I0SFE8_9ACTN</name>
<evidence type="ECO:0000256" key="1">
    <source>
        <dbReference type="SAM" id="SignalP"/>
    </source>
</evidence>
<feature type="signal peptide" evidence="1">
    <location>
        <begin position="1"/>
        <end position="31"/>
    </location>
</feature>
<protein>
    <recommendedName>
        <fullName evidence="4">Peptidase inhibitor family I36</fullName>
    </recommendedName>
</protein>
<proteinExistence type="predicted"/>
<evidence type="ECO:0000313" key="3">
    <source>
        <dbReference type="Proteomes" id="UP000236178"/>
    </source>
</evidence>
<keyword evidence="1" id="KW-0732">Signal</keyword>
<dbReference type="RefSeq" id="WP_103553461.1">
    <property type="nucleotide sequence ID" value="NZ_JBHJSK010000002.1"/>
</dbReference>
<dbReference type="OrthoDB" id="4302020at2"/>
<dbReference type="EMBL" id="PJOS01000102">
    <property type="protein sequence ID" value="PKT68644.1"/>
    <property type="molecule type" value="Genomic_DNA"/>
</dbReference>
<gene>
    <name evidence="2" type="ORF">CW362_33935</name>
</gene>
<organism evidence="2 3">
    <name type="scientific">Streptomyces populi</name>
    <dbReference type="NCBI Taxonomy" id="2058924"/>
    <lineage>
        <taxon>Bacteria</taxon>
        <taxon>Bacillati</taxon>
        <taxon>Actinomycetota</taxon>
        <taxon>Actinomycetes</taxon>
        <taxon>Kitasatosporales</taxon>
        <taxon>Streptomycetaceae</taxon>
        <taxon>Streptomyces</taxon>
    </lineage>
</organism>